<reference evidence="2" key="1">
    <citation type="submission" date="2019-08" db="EMBL/GenBank/DDBJ databases">
        <authorList>
            <person name="Kucharzyk K."/>
            <person name="Murdoch R.W."/>
            <person name="Higgins S."/>
            <person name="Loffler F."/>
        </authorList>
    </citation>
    <scope>NUCLEOTIDE SEQUENCE</scope>
</reference>
<feature type="region of interest" description="Disordered" evidence="1">
    <location>
        <begin position="20"/>
        <end position="150"/>
    </location>
</feature>
<evidence type="ECO:0008006" key="3">
    <source>
        <dbReference type="Google" id="ProtNLM"/>
    </source>
</evidence>
<feature type="compositionally biased region" description="Basic and acidic residues" evidence="1">
    <location>
        <begin position="21"/>
        <end position="34"/>
    </location>
</feature>
<feature type="compositionally biased region" description="Basic and acidic residues" evidence="1">
    <location>
        <begin position="71"/>
        <end position="99"/>
    </location>
</feature>
<sequence>MKKLILALIVVLSLSTGCAKNNEKIEDTPKEETKNYGNEANGVKEKPEIKEEKDNDSEKTETSNTSNDSDTSNKNEESEYERGYKDGYKDGYYKAKINDTGDEQVINSEYDRGYSKGFDNGWTQCVADGKDYESKKKKEENENIPKSDNN</sequence>
<feature type="compositionally biased region" description="Basic and acidic residues" evidence="1">
    <location>
        <begin position="128"/>
        <end position="150"/>
    </location>
</feature>
<gene>
    <name evidence="2" type="ORF">SDC9_188998</name>
</gene>
<evidence type="ECO:0000256" key="1">
    <source>
        <dbReference type="SAM" id="MobiDB-lite"/>
    </source>
</evidence>
<proteinExistence type="predicted"/>
<protein>
    <recommendedName>
        <fullName evidence="3">Lipoprotein</fullName>
    </recommendedName>
</protein>
<dbReference type="PROSITE" id="PS51257">
    <property type="entry name" value="PROKAR_LIPOPROTEIN"/>
    <property type="match status" value="1"/>
</dbReference>
<dbReference type="EMBL" id="VSSQ01098505">
    <property type="protein sequence ID" value="MPN41452.1"/>
    <property type="molecule type" value="Genomic_DNA"/>
</dbReference>
<evidence type="ECO:0000313" key="2">
    <source>
        <dbReference type="EMBL" id="MPN41452.1"/>
    </source>
</evidence>
<comment type="caution">
    <text evidence="2">The sequence shown here is derived from an EMBL/GenBank/DDBJ whole genome shotgun (WGS) entry which is preliminary data.</text>
</comment>
<accession>A0A645HSJ9</accession>
<dbReference type="AlphaFoldDB" id="A0A645HSJ9"/>
<name>A0A645HSJ9_9ZZZZ</name>
<organism evidence="2">
    <name type="scientific">bioreactor metagenome</name>
    <dbReference type="NCBI Taxonomy" id="1076179"/>
    <lineage>
        <taxon>unclassified sequences</taxon>
        <taxon>metagenomes</taxon>
        <taxon>ecological metagenomes</taxon>
    </lineage>
</organism>
<feature type="compositionally biased region" description="Basic and acidic residues" evidence="1">
    <location>
        <begin position="42"/>
        <end position="61"/>
    </location>
</feature>